<evidence type="ECO:0000259" key="9">
    <source>
        <dbReference type="Pfam" id="PF13515"/>
    </source>
</evidence>
<evidence type="ECO:0000256" key="2">
    <source>
        <dbReference type="ARBA" id="ARBA00022475"/>
    </source>
</evidence>
<evidence type="ECO:0000256" key="7">
    <source>
        <dbReference type="SAM" id="MobiDB-lite"/>
    </source>
</evidence>
<feature type="transmembrane region" description="Helical" evidence="8">
    <location>
        <begin position="441"/>
        <end position="460"/>
    </location>
</feature>
<comment type="caution">
    <text evidence="10">The sequence shown here is derived from an EMBL/GenBank/DDBJ whole genome shotgun (WGS) entry which is preliminary data.</text>
</comment>
<gene>
    <name evidence="10" type="ORF">ACFQ2J_11390</name>
</gene>
<feature type="transmembrane region" description="Helical" evidence="8">
    <location>
        <begin position="101"/>
        <end position="117"/>
    </location>
</feature>
<keyword evidence="4 8" id="KW-1133">Transmembrane helix</keyword>
<dbReference type="InterPro" id="IPR049453">
    <property type="entry name" value="Memb_transporter_dom"/>
</dbReference>
<comment type="similarity">
    <text evidence="6">Belongs to the YccS/YhfK family.</text>
</comment>
<feature type="transmembrane region" description="Helical" evidence="8">
    <location>
        <begin position="150"/>
        <end position="170"/>
    </location>
</feature>
<evidence type="ECO:0000256" key="4">
    <source>
        <dbReference type="ARBA" id="ARBA00022989"/>
    </source>
</evidence>
<feature type="transmembrane region" description="Helical" evidence="8">
    <location>
        <begin position="466"/>
        <end position="499"/>
    </location>
</feature>
<dbReference type="PANTHER" id="PTHR30509:SF9">
    <property type="entry name" value="MULTIDRUG RESISTANCE PROTEIN MDTO"/>
    <property type="match status" value="1"/>
</dbReference>
<feature type="transmembrane region" description="Helical" evidence="8">
    <location>
        <begin position="511"/>
        <end position="533"/>
    </location>
</feature>
<evidence type="ECO:0000256" key="3">
    <source>
        <dbReference type="ARBA" id="ARBA00022692"/>
    </source>
</evidence>
<sequence>MKEQLYKRYWLGRLFASDPGQKRLSQAGKATLSLISSVFAVLLLLQDAALTPAIVSGMTAMLSIMAVMDDTKKEKQVTTLLMGISAACGVTVGSLLASSAYLVSSAMVVIIFSAFYFTRFGSRYFSLGMIGFMTVYISSFLKLSPAQFPLFYLGIAIGVTFAFIYNFIIFKDSAEMLRRGMRSFHIQGNLTFQILLEMINDPEIDEGRKRKLDYNVSKLKEYASNVATDLNSHDVREVWPGLSTGQLRLYVFDTSMLVETLADSLEQLKRDEAFKADEIRQLIIHTITALRNAKVLAPEYEKENLSAARDAIAELNKMITEQYKQDKEEDGHIYLLRRIESIAEHVTYGALAIQQSLQSRNAISVKEENEEDADNEEEEESSEMKPSTKKAFQALIAGAISVVVGHIISPIQPYWVILTTFIVLLGTESVGHTYRKGFQRSIGTVAGAIIGFGLAKLVSGQPTLEVTLIFIVIFSAFYMLAVSYTIMSVFITILIAFMYDLILGGISFELLGARVIDTIAGAIIALLVSAVIFPTRTRDKVTEAFTSYLEELEAYVVTYMESFRESKGIKELAYNAFELDDKVQAIKDQSQPLLNRPGIFKHMELPKWITIFTAINYYAKHLVASPYQKHFNYPEELDGVFGSIEEKFKHNIHLLIKKMQGVVTEETLYDLNAEREQVERYNPEGGRLQGDLIHHLYYVWKINQSLLALNNRLHKAKK</sequence>
<evidence type="ECO:0000256" key="1">
    <source>
        <dbReference type="ARBA" id="ARBA00004651"/>
    </source>
</evidence>
<comment type="subcellular location">
    <subcellularLocation>
        <location evidence="1">Cell membrane</location>
        <topology evidence="1">Multi-pass membrane protein</topology>
    </subcellularLocation>
</comment>
<evidence type="ECO:0000313" key="10">
    <source>
        <dbReference type="EMBL" id="MFD1019777.1"/>
    </source>
</evidence>
<feature type="transmembrane region" description="Helical" evidence="8">
    <location>
        <begin position="27"/>
        <end position="45"/>
    </location>
</feature>
<proteinExistence type="inferred from homology"/>
<feature type="transmembrane region" description="Helical" evidence="8">
    <location>
        <begin position="391"/>
        <end position="408"/>
    </location>
</feature>
<accession>A0ABW3L139</accession>
<keyword evidence="2" id="KW-1003">Cell membrane</keyword>
<dbReference type="EMBL" id="JBHTKL010000005">
    <property type="protein sequence ID" value="MFD1019777.1"/>
    <property type="molecule type" value="Genomic_DNA"/>
</dbReference>
<keyword evidence="3 8" id="KW-0812">Transmembrane</keyword>
<name>A0ABW3L139_9BACI</name>
<dbReference type="PANTHER" id="PTHR30509">
    <property type="entry name" value="P-HYDROXYBENZOIC ACID EFFLUX PUMP SUBUNIT-RELATED"/>
    <property type="match status" value="1"/>
</dbReference>
<feature type="region of interest" description="Disordered" evidence="7">
    <location>
        <begin position="365"/>
        <end position="386"/>
    </location>
</feature>
<evidence type="ECO:0000313" key="11">
    <source>
        <dbReference type="Proteomes" id="UP001596990"/>
    </source>
</evidence>
<dbReference type="RefSeq" id="WP_386060228.1">
    <property type="nucleotide sequence ID" value="NZ_JBHTKL010000005.1"/>
</dbReference>
<evidence type="ECO:0000256" key="6">
    <source>
        <dbReference type="ARBA" id="ARBA00043993"/>
    </source>
</evidence>
<evidence type="ECO:0000256" key="8">
    <source>
        <dbReference type="SAM" id="Phobius"/>
    </source>
</evidence>
<dbReference type="Pfam" id="PF13515">
    <property type="entry name" value="FUSC_2"/>
    <property type="match status" value="1"/>
</dbReference>
<protein>
    <submittedName>
        <fullName evidence="10">FUSC family protein</fullName>
    </submittedName>
</protein>
<keyword evidence="11" id="KW-1185">Reference proteome</keyword>
<organism evidence="10 11">
    <name type="scientific">Thalassobacillus hwangdonensis</name>
    <dbReference type="NCBI Taxonomy" id="546108"/>
    <lineage>
        <taxon>Bacteria</taxon>
        <taxon>Bacillati</taxon>
        <taxon>Bacillota</taxon>
        <taxon>Bacilli</taxon>
        <taxon>Bacillales</taxon>
        <taxon>Bacillaceae</taxon>
        <taxon>Thalassobacillus</taxon>
    </lineage>
</organism>
<keyword evidence="5 8" id="KW-0472">Membrane</keyword>
<dbReference type="Proteomes" id="UP001596990">
    <property type="component" value="Unassembled WGS sequence"/>
</dbReference>
<reference evidence="11" key="1">
    <citation type="journal article" date="2019" name="Int. J. Syst. Evol. Microbiol.">
        <title>The Global Catalogue of Microorganisms (GCM) 10K type strain sequencing project: providing services to taxonomists for standard genome sequencing and annotation.</title>
        <authorList>
            <consortium name="The Broad Institute Genomics Platform"/>
            <consortium name="The Broad Institute Genome Sequencing Center for Infectious Disease"/>
            <person name="Wu L."/>
            <person name="Ma J."/>
        </authorList>
    </citation>
    <scope>NUCLEOTIDE SEQUENCE [LARGE SCALE GENOMIC DNA]</scope>
    <source>
        <strain evidence="11">CCUG 56607</strain>
    </source>
</reference>
<evidence type="ECO:0000256" key="5">
    <source>
        <dbReference type="ARBA" id="ARBA00023136"/>
    </source>
</evidence>
<feature type="domain" description="Integral membrane bound transporter" evidence="9">
    <location>
        <begin position="401"/>
        <end position="528"/>
    </location>
</feature>
<feature type="compositionally biased region" description="Acidic residues" evidence="7">
    <location>
        <begin position="368"/>
        <end position="381"/>
    </location>
</feature>
<feature type="transmembrane region" description="Helical" evidence="8">
    <location>
        <begin position="124"/>
        <end position="144"/>
    </location>
</feature>